<gene>
    <name evidence="3" type="ORF">SELO1098_LOCUS10770</name>
</gene>
<proteinExistence type="predicted"/>
<dbReference type="SUPFAM" id="SSF52833">
    <property type="entry name" value="Thioredoxin-like"/>
    <property type="match status" value="1"/>
</dbReference>
<name>A0A7S3H0T6_9STRA</name>
<evidence type="ECO:0000313" key="3">
    <source>
        <dbReference type="EMBL" id="CAE0281936.1"/>
    </source>
</evidence>
<accession>A0A7S3H0T6</accession>
<protein>
    <recommendedName>
        <fullName evidence="2">Thioredoxin domain-containing protein</fullName>
    </recommendedName>
</protein>
<dbReference type="Pfam" id="PF00085">
    <property type="entry name" value="Thioredoxin"/>
    <property type="match status" value="1"/>
</dbReference>
<dbReference type="InterPro" id="IPR036249">
    <property type="entry name" value="Thioredoxin-like_sf"/>
</dbReference>
<dbReference type="Gene3D" id="3.40.30.10">
    <property type="entry name" value="Glutaredoxin"/>
    <property type="match status" value="1"/>
</dbReference>
<feature type="compositionally biased region" description="Acidic residues" evidence="1">
    <location>
        <begin position="85"/>
        <end position="98"/>
    </location>
</feature>
<dbReference type="InterPro" id="IPR013766">
    <property type="entry name" value="Thioredoxin_domain"/>
</dbReference>
<evidence type="ECO:0000256" key="1">
    <source>
        <dbReference type="SAM" id="MobiDB-lite"/>
    </source>
</evidence>
<dbReference type="AlphaFoldDB" id="A0A7S3H0T6"/>
<feature type="compositionally biased region" description="Basic and acidic residues" evidence="1">
    <location>
        <begin position="55"/>
        <end position="70"/>
    </location>
</feature>
<organism evidence="3">
    <name type="scientific">Spumella elongata</name>
    <dbReference type="NCBI Taxonomy" id="89044"/>
    <lineage>
        <taxon>Eukaryota</taxon>
        <taxon>Sar</taxon>
        <taxon>Stramenopiles</taxon>
        <taxon>Ochrophyta</taxon>
        <taxon>Chrysophyceae</taxon>
        <taxon>Chromulinales</taxon>
        <taxon>Chromulinaceae</taxon>
        <taxon>Spumella</taxon>
    </lineage>
</organism>
<feature type="domain" description="Thioredoxin" evidence="2">
    <location>
        <begin position="130"/>
        <end position="218"/>
    </location>
</feature>
<dbReference type="PANTHER" id="PTHR21148">
    <property type="entry name" value="THIOREDOXIN DOMAIN-CONTAINING PROTEIN 9"/>
    <property type="match status" value="1"/>
</dbReference>
<reference evidence="3" key="1">
    <citation type="submission" date="2021-01" db="EMBL/GenBank/DDBJ databases">
        <authorList>
            <person name="Corre E."/>
            <person name="Pelletier E."/>
            <person name="Niang G."/>
            <person name="Scheremetjew M."/>
            <person name="Finn R."/>
            <person name="Kale V."/>
            <person name="Holt S."/>
            <person name="Cochrane G."/>
            <person name="Meng A."/>
            <person name="Brown T."/>
            <person name="Cohen L."/>
        </authorList>
    </citation>
    <scope>NUCLEOTIDE SEQUENCE</scope>
    <source>
        <strain evidence="3">CCAP 955/1</strain>
    </source>
</reference>
<evidence type="ECO:0000259" key="2">
    <source>
        <dbReference type="Pfam" id="PF00085"/>
    </source>
</evidence>
<dbReference type="CDD" id="cd02989">
    <property type="entry name" value="Phd_like_TxnDC9"/>
    <property type="match status" value="1"/>
</dbReference>
<feature type="compositionally biased region" description="Basic and acidic residues" evidence="1">
    <location>
        <begin position="25"/>
        <end position="36"/>
    </location>
</feature>
<sequence>MNSADVQDAVATEVNDRLARATADLQEKYARGKGGVEESVTAPTGSAYKEQQAQEAKESAARKESKEAKRSAQSQKNQVAASEMDMGDDDEDEGEEDYELRQIKEARLKQMKNAHREKLENMGKGHGQFLEIVQDEFIANVTSSPVVICMFFHKDFPRCTIMEHHLNKLAQRHIETKFVKINAEKAPFFVEKLVIRTMPTVVIFLDGVAIDKILGFEELADSMPPGQEDSWPTIVLARLLAAKGGINSKVIVDDDEVEANMQAQMMEMRRKAAMTGMANFDDLDDDFSD</sequence>
<dbReference type="EMBL" id="HBIC01021573">
    <property type="protein sequence ID" value="CAE0281936.1"/>
    <property type="molecule type" value="Transcribed_RNA"/>
</dbReference>
<feature type="region of interest" description="Disordered" evidence="1">
    <location>
        <begin position="25"/>
        <end position="98"/>
    </location>
</feature>